<protein>
    <submittedName>
        <fullName evidence="3">DUF4834 family protein</fullName>
    </submittedName>
</protein>
<comment type="caution">
    <text evidence="3">The sequence shown here is derived from an EMBL/GenBank/DDBJ whole genome shotgun (WGS) entry which is preliminary data.</text>
</comment>
<keyword evidence="2" id="KW-0812">Transmembrane</keyword>
<dbReference type="OrthoDB" id="1123055at2"/>
<proteinExistence type="predicted"/>
<evidence type="ECO:0000256" key="1">
    <source>
        <dbReference type="SAM" id="MobiDB-lite"/>
    </source>
</evidence>
<evidence type="ECO:0000256" key="2">
    <source>
        <dbReference type="SAM" id="Phobius"/>
    </source>
</evidence>
<dbReference type="AlphaFoldDB" id="A0A5C7BFK4"/>
<dbReference type="RefSeq" id="WP_028871263.1">
    <property type="nucleotide sequence ID" value="NZ_VOSB01000013.1"/>
</dbReference>
<dbReference type="EMBL" id="VOSB01000013">
    <property type="protein sequence ID" value="TXE17279.1"/>
    <property type="molecule type" value="Genomic_DNA"/>
</dbReference>
<gene>
    <name evidence="3" type="ORF">ES692_09855</name>
</gene>
<keyword evidence="2" id="KW-0472">Membrane</keyword>
<accession>A0A5C7BFK4</accession>
<name>A0A5C7BFK4_9FLAO</name>
<keyword evidence="2" id="KW-1133">Transmembrane helix</keyword>
<dbReference type="STRING" id="1123037.GCA_000425305_01258"/>
<dbReference type="InterPro" id="IPR032272">
    <property type="entry name" value="DUF4834"/>
</dbReference>
<feature type="transmembrane region" description="Helical" evidence="2">
    <location>
        <begin position="6"/>
        <end position="24"/>
    </location>
</feature>
<reference evidence="3 4" key="1">
    <citation type="submission" date="2019-08" db="EMBL/GenBank/DDBJ databases">
        <title>Genome of Psychroserpens burtonensis ACAM 167.</title>
        <authorList>
            <person name="Bowman J.P."/>
        </authorList>
    </citation>
    <scope>NUCLEOTIDE SEQUENCE [LARGE SCALE GENOMIC DNA]</scope>
    <source>
        <strain evidence="3 4">ACAM 167</strain>
    </source>
</reference>
<sequence>MLQQASLYGFVRTILIIVLVYYAIKISTRLFAPYLMRYMSKKMQQKFEGQFGQQHQQRPEPKQKEGETVIDKIPNRDSSSNNKVGEYIDYEDVD</sequence>
<dbReference type="Proteomes" id="UP000321938">
    <property type="component" value="Unassembled WGS sequence"/>
</dbReference>
<keyword evidence="4" id="KW-1185">Reference proteome</keyword>
<evidence type="ECO:0000313" key="3">
    <source>
        <dbReference type="EMBL" id="TXE17279.1"/>
    </source>
</evidence>
<feature type="region of interest" description="Disordered" evidence="1">
    <location>
        <begin position="47"/>
        <end position="94"/>
    </location>
</feature>
<feature type="compositionally biased region" description="Basic and acidic residues" evidence="1">
    <location>
        <begin position="57"/>
        <end position="75"/>
    </location>
</feature>
<evidence type="ECO:0000313" key="4">
    <source>
        <dbReference type="Proteomes" id="UP000321938"/>
    </source>
</evidence>
<dbReference type="Pfam" id="PF16118">
    <property type="entry name" value="DUF4834"/>
    <property type="match status" value="1"/>
</dbReference>
<organism evidence="3 4">
    <name type="scientific">Psychroserpens burtonensis</name>
    <dbReference type="NCBI Taxonomy" id="49278"/>
    <lineage>
        <taxon>Bacteria</taxon>
        <taxon>Pseudomonadati</taxon>
        <taxon>Bacteroidota</taxon>
        <taxon>Flavobacteriia</taxon>
        <taxon>Flavobacteriales</taxon>
        <taxon>Flavobacteriaceae</taxon>
        <taxon>Psychroserpens</taxon>
    </lineage>
</organism>